<dbReference type="Gene3D" id="1.10.10.2830">
    <property type="match status" value="1"/>
</dbReference>
<dbReference type="AlphaFoldDB" id="A0A1S8L4G3"/>
<dbReference type="RefSeq" id="WP_077834427.1">
    <property type="nucleotide sequence ID" value="NZ_CP096983.1"/>
</dbReference>
<keyword evidence="3" id="KW-1185">Reference proteome</keyword>
<dbReference type="STRING" id="84029.CROST_24400"/>
<dbReference type="InterPro" id="IPR041468">
    <property type="entry name" value="HTH_ParB/Spo0J"/>
</dbReference>
<name>A0A1S8L4G3_9CLOT</name>
<dbReference type="EMBL" id="CP096983">
    <property type="protein sequence ID" value="URZ11828.1"/>
    <property type="molecule type" value="Genomic_DNA"/>
</dbReference>
<evidence type="ECO:0000313" key="3">
    <source>
        <dbReference type="Proteomes" id="UP000190951"/>
    </source>
</evidence>
<accession>A0A1S8L4G3</accession>
<dbReference type="KEGG" id="crw:CROST_025450"/>
<evidence type="ECO:0000313" key="2">
    <source>
        <dbReference type="EMBL" id="URZ11828.1"/>
    </source>
</evidence>
<reference evidence="2 3" key="1">
    <citation type="submission" date="2022-04" db="EMBL/GenBank/DDBJ databases">
        <title>Genome sequence of C. roseum typestrain.</title>
        <authorList>
            <person name="Poehlein A."/>
            <person name="Schoch T."/>
            <person name="Duerre P."/>
            <person name="Daniel R."/>
        </authorList>
    </citation>
    <scope>NUCLEOTIDE SEQUENCE [LARGE SCALE GENOMIC DNA]</scope>
    <source>
        <strain evidence="2 3">DSM 7320</strain>
    </source>
</reference>
<gene>
    <name evidence="2" type="ORF">CROST_025450</name>
</gene>
<dbReference type="Pfam" id="PF17762">
    <property type="entry name" value="HTH_ParB"/>
    <property type="match status" value="1"/>
</dbReference>
<evidence type="ECO:0000259" key="1">
    <source>
        <dbReference type="Pfam" id="PF17762"/>
    </source>
</evidence>
<feature type="domain" description="ParB/Spo0J HTH" evidence="1">
    <location>
        <begin position="43"/>
        <end position="109"/>
    </location>
</feature>
<dbReference type="SUPFAM" id="SSF109709">
    <property type="entry name" value="KorB DNA-binding domain-like"/>
    <property type="match status" value="1"/>
</dbReference>
<sequence length="115" mass="13357">MQRGIGCINPMKMARCITELERIYGIQRGGDRKSKQDNLVLKTQLDLSQELGISQQQLQDYKKLNNLIPELQSMVENDSIKATVAYKIWAKMPQDEQEKFFNDIGQEKIKLMTCY</sequence>
<protein>
    <recommendedName>
        <fullName evidence="1">ParB/Spo0J HTH domain-containing protein</fullName>
    </recommendedName>
</protein>
<proteinExistence type="predicted"/>
<dbReference type="Proteomes" id="UP000190951">
    <property type="component" value="Chromosome"/>
</dbReference>
<organism evidence="2 3">
    <name type="scientific">Clostridium felsineum</name>
    <dbReference type="NCBI Taxonomy" id="36839"/>
    <lineage>
        <taxon>Bacteria</taxon>
        <taxon>Bacillati</taxon>
        <taxon>Bacillota</taxon>
        <taxon>Clostridia</taxon>
        <taxon>Eubacteriales</taxon>
        <taxon>Clostridiaceae</taxon>
        <taxon>Clostridium</taxon>
    </lineage>
</organism>